<keyword evidence="1" id="KW-1133">Transmembrane helix</keyword>
<evidence type="ECO:0000313" key="3">
    <source>
        <dbReference type="Proteomes" id="UP000237889"/>
    </source>
</evidence>
<dbReference type="KEGG" id="phr:C6569_18815"/>
<organism evidence="2 3">
    <name type="scientific">Phreatobacter cathodiphilus</name>
    <dbReference type="NCBI Taxonomy" id="1868589"/>
    <lineage>
        <taxon>Bacteria</taxon>
        <taxon>Pseudomonadati</taxon>
        <taxon>Pseudomonadota</taxon>
        <taxon>Alphaproteobacteria</taxon>
        <taxon>Hyphomicrobiales</taxon>
        <taxon>Phreatobacteraceae</taxon>
        <taxon>Phreatobacter</taxon>
    </lineage>
</organism>
<accession>A0A2S0NFJ2</accession>
<feature type="transmembrane region" description="Helical" evidence="1">
    <location>
        <begin position="206"/>
        <end position="227"/>
    </location>
</feature>
<dbReference type="OrthoDB" id="7275411at2"/>
<evidence type="ECO:0000313" key="2">
    <source>
        <dbReference type="EMBL" id="AVO46940.1"/>
    </source>
</evidence>
<feature type="transmembrane region" description="Helical" evidence="1">
    <location>
        <begin position="31"/>
        <end position="51"/>
    </location>
</feature>
<feature type="transmembrane region" description="Helical" evidence="1">
    <location>
        <begin position="151"/>
        <end position="169"/>
    </location>
</feature>
<reference evidence="2 3" key="1">
    <citation type="submission" date="2018-03" db="EMBL/GenBank/DDBJ databases">
        <title>Genome sequencing of Phreatobacter sp.</title>
        <authorList>
            <person name="Kim S.-J."/>
            <person name="Heo J."/>
            <person name="Kwon S.-W."/>
        </authorList>
    </citation>
    <scope>NUCLEOTIDE SEQUENCE [LARGE SCALE GENOMIC DNA]</scope>
    <source>
        <strain evidence="2 3">S-12</strain>
    </source>
</reference>
<feature type="transmembrane region" description="Helical" evidence="1">
    <location>
        <begin position="175"/>
        <end position="194"/>
    </location>
</feature>
<keyword evidence="1" id="KW-0812">Transmembrane</keyword>
<name>A0A2S0NFJ2_9HYPH</name>
<evidence type="ECO:0000256" key="1">
    <source>
        <dbReference type="SAM" id="Phobius"/>
    </source>
</evidence>
<proteinExistence type="predicted"/>
<feature type="transmembrane region" description="Helical" evidence="1">
    <location>
        <begin position="57"/>
        <end position="82"/>
    </location>
</feature>
<feature type="transmembrane region" description="Helical" evidence="1">
    <location>
        <begin position="233"/>
        <end position="254"/>
    </location>
</feature>
<gene>
    <name evidence="2" type="ORF">C6569_18815</name>
</gene>
<protein>
    <recommendedName>
        <fullName evidence="4">DUF3147 domain-containing protein</fullName>
    </recommendedName>
</protein>
<dbReference type="AlphaFoldDB" id="A0A2S0NFJ2"/>
<dbReference type="EMBL" id="CP027668">
    <property type="protein sequence ID" value="AVO46940.1"/>
    <property type="molecule type" value="Genomic_DNA"/>
</dbReference>
<dbReference type="Proteomes" id="UP000237889">
    <property type="component" value="Chromosome"/>
</dbReference>
<evidence type="ECO:0008006" key="4">
    <source>
        <dbReference type="Google" id="ProtNLM"/>
    </source>
</evidence>
<keyword evidence="3" id="KW-1185">Reference proteome</keyword>
<feature type="transmembrane region" description="Helical" evidence="1">
    <location>
        <begin position="89"/>
        <end position="106"/>
    </location>
</feature>
<feature type="transmembrane region" description="Helical" evidence="1">
    <location>
        <begin position="6"/>
        <end position="24"/>
    </location>
</feature>
<dbReference type="RefSeq" id="WP_106750310.1">
    <property type="nucleotide sequence ID" value="NZ_CP027668.1"/>
</dbReference>
<feature type="transmembrane region" description="Helical" evidence="1">
    <location>
        <begin position="112"/>
        <end position="131"/>
    </location>
</feature>
<keyword evidence="1" id="KW-0472">Membrane</keyword>
<sequence>MFLLSLILKAATTAIIVVAASLVAERSRPFIAALVLALPVSTGPAYVLLALDHDAAFIARAALSSLAGNVAIVPAALAYAFLARRGARLATAYAGMLAAWLAGVLAVKAFDWTIGSALILNLVVFAGAAALTWSWRSGEKPPAMRRRWFDIPLRAAIVVSVVVGVILVSERVGPAATGMAALFPASFSSFILLMHRRLGGPAVAAAFVNGMTMIFGFTGYLLVMHLFALRGEVWTGMALGLAIPLAWSALLLMLNRVRAS</sequence>